<keyword evidence="2" id="KW-0645">Protease</keyword>
<dbReference type="Proteomes" id="UP000585474">
    <property type="component" value="Unassembled WGS sequence"/>
</dbReference>
<feature type="compositionally biased region" description="Basic and acidic residues" evidence="1">
    <location>
        <begin position="41"/>
        <end position="55"/>
    </location>
</feature>
<evidence type="ECO:0000313" key="2">
    <source>
        <dbReference type="EMBL" id="GFY96940.1"/>
    </source>
</evidence>
<keyword evidence="3" id="KW-1185">Reference proteome</keyword>
<dbReference type="EMBL" id="BJWL01000011">
    <property type="protein sequence ID" value="GFY96940.1"/>
    <property type="molecule type" value="Genomic_DNA"/>
</dbReference>
<comment type="caution">
    <text evidence="2">The sequence shown here is derived from an EMBL/GenBank/DDBJ whole genome shotgun (WGS) entry which is preliminary data.</text>
</comment>
<dbReference type="GO" id="GO:0008233">
    <property type="term" value="F:peptidase activity"/>
    <property type="evidence" value="ECO:0007669"/>
    <property type="project" value="UniProtKB-KW"/>
</dbReference>
<feature type="compositionally biased region" description="Basic and acidic residues" evidence="1">
    <location>
        <begin position="8"/>
        <end position="17"/>
    </location>
</feature>
<feature type="region of interest" description="Disordered" evidence="1">
    <location>
        <begin position="1"/>
        <end position="57"/>
    </location>
</feature>
<gene>
    <name evidence="2" type="ORF">Acr_11g0012460</name>
</gene>
<proteinExistence type="predicted"/>
<accession>A0A7J0FE11</accession>
<evidence type="ECO:0000313" key="3">
    <source>
        <dbReference type="Proteomes" id="UP000585474"/>
    </source>
</evidence>
<protein>
    <submittedName>
        <fullName evidence="2">ATP-dependent protease La (LON) domain protein</fullName>
    </submittedName>
</protein>
<feature type="compositionally biased region" description="Acidic residues" evidence="1">
    <location>
        <begin position="18"/>
        <end position="40"/>
    </location>
</feature>
<keyword evidence="2" id="KW-0378">Hydrolase</keyword>
<dbReference type="AlphaFoldDB" id="A0A7J0FE11"/>
<dbReference type="GO" id="GO:0006508">
    <property type="term" value="P:proteolysis"/>
    <property type="evidence" value="ECO:0007669"/>
    <property type="project" value="UniProtKB-KW"/>
</dbReference>
<organism evidence="2 3">
    <name type="scientific">Actinidia rufa</name>
    <dbReference type="NCBI Taxonomy" id="165716"/>
    <lineage>
        <taxon>Eukaryota</taxon>
        <taxon>Viridiplantae</taxon>
        <taxon>Streptophyta</taxon>
        <taxon>Embryophyta</taxon>
        <taxon>Tracheophyta</taxon>
        <taxon>Spermatophyta</taxon>
        <taxon>Magnoliopsida</taxon>
        <taxon>eudicotyledons</taxon>
        <taxon>Gunneridae</taxon>
        <taxon>Pentapetalae</taxon>
        <taxon>asterids</taxon>
        <taxon>Ericales</taxon>
        <taxon>Actinidiaceae</taxon>
        <taxon>Actinidia</taxon>
    </lineage>
</organism>
<evidence type="ECO:0000256" key="1">
    <source>
        <dbReference type="SAM" id="MobiDB-lite"/>
    </source>
</evidence>
<sequence length="170" mass="18989">MEDESISETERHQREQILELESEELQIEEVDDLAESSDDDETKKLGEGPSERAKTQNDAALMMNGKAPEPPVNGDLLMHWFLDPGDGWQAGCSPDAQILFEKIRKDVEALVFCRLSRVARAVVKAAHVLARSALINSIWELIENTQSQTTRGVILLVRVVKQPVRLACAL</sequence>
<name>A0A7J0FE11_9ERIC</name>
<reference evidence="2 3" key="1">
    <citation type="submission" date="2019-07" db="EMBL/GenBank/DDBJ databases">
        <title>De Novo Assembly of kiwifruit Actinidia rufa.</title>
        <authorList>
            <person name="Sugita-Konishi S."/>
            <person name="Sato K."/>
            <person name="Mori E."/>
            <person name="Abe Y."/>
            <person name="Kisaki G."/>
            <person name="Hamano K."/>
            <person name="Suezawa K."/>
            <person name="Otani M."/>
            <person name="Fukuda T."/>
            <person name="Manabe T."/>
            <person name="Gomi K."/>
            <person name="Tabuchi M."/>
            <person name="Akimitsu K."/>
            <person name="Kataoka I."/>
        </authorList>
    </citation>
    <scope>NUCLEOTIDE SEQUENCE [LARGE SCALE GENOMIC DNA]</scope>
    <source>
        <strain evidence="3">cv. Fuchu</strain>
    </source>
</reference>